<evidence type="ECO:0000313" key="2">
    <source>
        <dbReference type="EMBL" id="SDP62591.1"/>
    </source>
</evidence>
<gene>
    <name evidence="2" type="ORF">SAMN04489708_11863</name>
</gene>
<evidence type="ECO:0000256" key="1">
    <source>
        <dbReference type="SAM" id="Coils"/>
    </source>
</evidence>
<feature type="coiled-coil region" evidence="1">
    <location>
        <begin position="87"/>
        <end position="114"/>
    </location>
</feature>
<keyword evidence="1" id="KW-0175">Coiled coil</keyword>
<dbReference type="AlphaFoldDB" id="A0A1H0U8X5"/>
<dbReference type="RefSeq" id="WP_092835815.1">
    <property type="nucleotide sequence ID" value="NZ_FNJL01000018.1"/>
</dbReference>
<sequence>MTRTAAPAPASVDLRGFTYPLEPYLRKQEWQLERLEARLARLLQDIATAVEQGRALQAQFDAQAQQMQQWTQARLDPRLHQRGLVYLADARRGIADHARELEALHAQRVALKAECIAQQRMIDGLQEHRADAVRDYAQEAVRLAAAEADRDWIGRMALRASSPTRAPEVME</sequence>
<reference evidence="3" key="1">
    <citation type="submission" date="2016-10" db="EMBL/GenBank/DDBJ databases">
        <authorList>
            <person name="Varghese N."/>
            <person name="Submissions S."/>
        </authorList>
    </citation>
    <scope>NUCLEOTIDE SEQUENCE [LARGE SCALE GENOMIC DNA]</scope>
    <source>
        <strain evidence="3">DSM 17101</strain>
    </source>
</reference>
<protein>
    <recommendedName>
        <fullName evidence="4">Flagellar FliJ protein</fullName>
    </recommendedName>
</protein>
<proteinExistence type="predicted"/>
<accession>A0A1H0U8X5</accession>
<dbReference type="OrthoDB" id="8812737at2"/>
<evidence type="ECO:0008006" key="4">
    <source>
        <dbReference type="Google" id="ProtNLM"/>
    </source>
</evidence>
<feature type="coiled-coil region" evidence="1">
    <location>
        <begin position="25"/>
        <end position="52"/>
    </location>
</feature>
<keyword evidence="3" id="KW-1185">Reference proteome</keyword>
<evidence type="ECO:0000313" key="3">
    <source>
        <dbReference type="Proteomes" id="UP000199317"/>
    </source>
</evidence>
<organism evidence="2 3">
    <name type="scientific">Paracidovorax cattleyae</name>
    <dbReference type="NCBI Taxonomy" id="80868"/>
    <lineage>
        <taxon>Bacteria</taxon>
        <taxon>Pseudomonadati</taxon>
        <taxon>Pseudomonadota</taxon>
        <taxon>Betaproteobacteria</taxon>
        <taxon>Burkholderiales</taxon>
        <taxon>Comamonadaceae</taxon>
        <taxon>Paracidovorax</taxon>
    </lineage>
</organism>
<dbReference type="EMBL" id="FNJL01000018">
    <property type="protein sequence ID" value="SDP62591.1"/>
    <property type="molecule type" value="Genomic_DNA"/>
</dbReference>
<dbReference type="Proteomes" id="UP000199317">
    <property type="component" value="Unassembled WGS sequence"/>
</dbReference>
<name>A0A1H0U8X5_9BURK</name>